<sequence>MELNPWVNHSWHTTLRVNTNGLTSGPIFAEGKQVEISLNFLEHQLTIISSENEKKSFELENLKVSSCYNKVLNYLNEIGIEVKINTLPNEMVDPIHFHENHTGTYNKEAATNLHKALIKINQVFYDYRSQFLGKSSEVMFFWGSFDLVVSRFSGKEAPLHPGGFPNLPDWVTQEAYSHEVMSCGFWPGDKNNPSAAFYSYIYPAPEGFEEATIKPSSAYFHKNLREFVLNYEDVQKADNPSKMLMEFLQSSYSTAANLAGWDTDKLKLKLNKK</sequence>
<proteinExistence type="predicted"/>
<evidence type="ECO:0000313" key="1">
    <source>
        <dbReference type="EMBL" id="SHI91598.1"/>
    </source>
</evidence>
<protein>
    <recommendedName>
        <fullName evidence="3">Ava_C0101 and related proteins</fullName>
    </recommendedName>
</protein>
<dbReference type="Proteomes" id="UP000184172">
    <property type="component" value="Unassembled WGS sequence"/>
</dbReference>
<evidence type="ECO:0008006" key="3">
    <source>
        <dbReference type="Google" id="ProtNLM"/>
    </source>
</evidence>
<reference evidence="2" key="1">
    <citation type="submission" date="2016-11" db="EMBL/GenBank/DDBJ databases">
        <authorList>
            <person name="Varghese N."/>
            <person name="Submissions S."/>
        </authorList>
    </citation>
    <scope>NUCLEOTIDE SEQUENCE [LARGE SCALE GENOMIC DNA]</scope>
    <source>
        <strain evidence="2">DSM 26349</strain>
    </source>
</reference>
<dbReference type="STRING" id="797419.SAMN05216556_10821"/>
<dbReference type="Pfam" id="PF19459">
    <property type="entry name" value="DUF5996"/>
    <property type="match status" value="1"/>
</dbReference>
<dbReference type="InterPro" id="IPR046038">
    <property type="entry name" value="DUF5996"/>
</dbReference>
<organism evidence="1 2">
    <name type="scientific">Aequorivita viscosa</name>
    <dbReference type="NCBI Taxonomy" id="797419"/>
    <lineage>
        <taxon>Bacteria</taxon>
        <taxon>Pseudomonadati</taxon>
        <taxon>Bacteroidota</taxon>
        <taxon>Flavobacteriia</taxon>
        <taxon>Flavobacteriales</taxon>
        <taxon>Flavobacteriaceae</taxon>
        <taxon>Aequorivita</taxon>
    </lineage>
</organism>
<accession>A0A1M6F1J9</accession>
<dbReference type="EMBL" id="FQYV01000007">
    <property type="protein sequence ID" value="SHI91598.1"/>
    <property type="molecule type" value="Genomic_DNA"/>
</dbReference>
<keyword evidence="2" id="KW-1185">Reference proteome</keyword>
<evidence type="ECO:0000313" key="2">
    <source>
        <dbReference type="Proteomes" id="UP000184172"/>
    </source>
</evidence>
<name>A0A1M6F1J9_9FLAO</name>
<dbReference type="AlphaFoldDB" id="A0A1M6F1J9"/>
<gene>
    <name evidence="1" type="ORF">SAMN04487908_10720</name>
</gene>